<evidence type="ECO:0000256" key="1">
    <source>
        <dbReference type="SAM" id="MobiDB-lite"/>
    </source>
</evidence>
<protein>
    <recommendedName>
        <fullName evidence="4">PH domain-containing protein</fullName>
    </recommendedName>
</protein>
<feature type="compositionally biased region" description="Pro residues" evidence="1">
    <location>
        <begin position="705"/>
        <end position="716"/>
    </location>
</feature>
<dbReference type="OrthoDB" id="4159210at2759"/>
<accession>W2S622</accession>
<evidence type="ECO:0000313" key="3">
    <source>
        <dbReference type="Proteomes" id="UP000030752"/>
    </source>
</evidence>
<dbReference type="RefSeq" id="XP_008715214.1">
    <property type="nucleotide sequence ID" value="XM_008716992.1"/>
</dbReference>
<dbReference type="STRING" id="1220924.W2S622"/>
<name>W2S622_CYPE1</name>
<keyword evidence="3" id="KW-1185">Reference proteome</keyword>
<evidence type="ECO:0008006" key="4">
    <source>
        <dbReference type="Google" id="ProtNLM"/>
    </source>
</evidence>
<reference evidence="2 3" key="1">
    <citation type="submission" date="2013-03" db="EMBL/GenBank/DDBJ databases">
        <title>The Genome Sequence of Phialophora europaea CBS 101466.</title>
        <authorList>
            <consortium name="The Broad Institute Genomics Platform"/>
            <person name="Cuomo C."/>
            <person name="de Hoog S."/>
            <person name="Gorbushina A."/>
            <person name="Walker B."/>
            <person name="Young S.K."/>
            <person name="Zeng Q."/>
            <person name="Gargeya S."/>
            <person name="Fitzgerald M."/>
            <person name="Haas B."/>
            <person name="Abouelleil A."/>
            <person name="Allen A.W."/>
            <person name="Alvarado L."/>
            <person name="Arachchi H.M."/>
            <person name="Berlin A.M."/>
            <person name="Chapman S.B."/>
            <person name="Gainer-Dewar J."/>
            <person name="Goldberg J."/>
            <person name="Griggs A."/>
            <person name="Gujja S."/>
            <person name="Hansen M."/>
            <person name="Howarth C."/>
            <person name="Imamovic A."/>
            <person name="Ireland A."/>
            <person name="Larimer J."/>
            <person name="McCowan C."/>
            <person name="Murphy C."/>
            <person name="Pearson M."/>
            <person name="Poon T.W."/>
            <person name="Priest M."/>
            <person name="Roberts A."/>
            <person name="Saif S."/>
            <person name="Shea T."/>
            <person name="Sisk P."/>
            <person name="Sykes S."/>
            <person name="Wortman J."/>
            <person name="Nusbaum C."/>
            <person name="Birren B."/>
        </authorList>
    </citation>
    <scope>NUCLEOTIDE SEQUENCE [LARGE SCALE GENOMIC DNA]</scope>
    <source>
        <strain evidence="2 3">CBS 101466</strain>
    </source>
</reference>
<feature type="region of interest" description="Disordered" evidence="1">
    <location>
        <begin position="663"/>
        <end position="769"/>
    </location>
</feature>
<dbReference type="EMBL" id="KB822718">
    <property type="protein sequence ID" value="ETN43478.1"/>
    <property type="molecule type" value="Genomic_DNA"/>
</dbReference>
<feature type="region of interest" description="Disordered" evidence="1">
    <location>
        <begin position="490"/>
        <end position="511"/>
    </location>
</feature>
<feature type="compositionally biased region" description="Polar residues" evidence="1">
    <location>
        <begin position="336"/>
        <end position="349"/>
    </location>
</feature>
<feature type="compositionally biased region" description="Low complexity" evidence="1">
    <location>
        <begin position="496"/>
        <end position="505"/>
    </location>
</feature>
<evidence type="ECO:0000313" key="2">
    <source>
        <dbReference type="EMBL" id="ETN43478.1"/>
    </source>
</evidence>
<organism evidence="2 3">
    <name type="scientific">Cyphellophora europaea (strain CBS 101466)</name>
    <name type="common">Phialophora europaea</name>
    <dbReference type="NCBI Taxonomy" id="1220924"/>
    <lineage>
        <taxon>Eukaryota</taxon>
        <taxon>Fungi</taxon>
        <taxon>Dikarya</taxon>
        <taxon>Ascomycota</taxon>
        <taxon>Pezizomycotina</taxon>
        <taxon>Eurotiomycetes</taxon>
        <taxon>Chaetothyriomycetidae</taxon>
        <taxon>Chaetothyriales</taxon>
        <taxon>Cyphellophoraceae</taxon>
        <taxon>Cyphellophora</taxon>
    </lineage>
</organism>
<feature type="compositionally biased region" description="Basic and acidic residues" evidence="1">
    <location>
        <begin position="534"/>
        <end position="547"/>
    </location>
</feature>
<feature type="region of interest" description="Disordered" evidence="1">
    <location>
        <begin position="325"/>
        <end position="351"/>
    </location>
</feature>
<dbReference type="GeneID" id="19969976"/>
<dbReference type="InParanoid" id="W2S622"/>
<dbReference type="eggNOG" id="ENOG502S4CD">
    <property type="taxonomic scope" value="Eukaryota"/>
</dbReference>
<dbReference type="HOGENOM" id="CLU_324657_0_0_1"/>
<feature type="region of interest" description="Disordered" evidence="1">
    <location>
        <begin position="1"/>
        <end position="107"/>
    </location>
</feature>
<dbReference type="VEuPathDB" id="FungiDB:HMPREF1541_02637"/>
<dbReference type="AlphaFoldDB" id="W2S622"/>
<sequence>MASQMSWDHQHLASPHVPSPSPSPSGSLKGLLSRTLSRGRATQPVHPRKPKSRPSSPKSPDCLREPASTTATTRARSTTWSGHSRNKSHKASKCSPGRASSAKNPPPFAEAFRHAILHAKLETPVATGTSKASKGAALSPALAVDVVASPRQGVGRGSRSNSASHTLVTKLFILTDDACILQYLCDGPSNRTPEKVLELGPQSISVASDAIVGKHWVLNVVYNGSDASAPSNESLKPSRPRLFSRLSSEAKKQTREMLLVFENDCKFNQWLICVRKEIEALGGLEYRPDSRGVVSMLETTPAATNDIGSGHCRSAPFIPPAAVTPSSRDYHASDDVTMSPQSTTRSSVGTTTDLDRLRDSCLLDNRSFNSGTGSSYADSIQEQIIPDINIVLTDATQFEAPNAASPAGRRKKPQPIIVLPRPRRRSASCSPGLASPSFPRTPTLATDAVHTMAGAFDKPASPVTPVSPGRHDLTPFSFMEKFQFTPYTGAERLPFSSSSSTSRSTSMERTLREFDQRSTPALQYQAEFDRFAGDTDMAPHERPERPSLSRLPSAAPPPYSLAPQRKSSLIFRDKSVSRARSVGNLMGLGISGQTGTDLTARATNGHRDFSTSAETVTLLGSDAGNPTTSKSVKEEANSCFGGEGSMVTGESLALGLDADAEVSNESKGLPAESTEGLTQQRRANQCPEMSRQKSMPNLICRSQPPIAPPPSGPLPAIPSQTSASRQNQRGRSVSPPLETTSHGFGPRHLRSTTMDSPRAQRISPLSSNPVSPAEIKFAHRLSTVNGFAPVAANPSLSATEMPRERKASITKGPPPSTWEIWKKSPKIASAPSSRRSSLWTTTPPVAQKAAPVPSIDALLQKPLPVESDHIAHDSAEETREASTIEINGFKFPVAI</sequence>
<feature type="compositionally biased region" description="Low complexity" evidence="1">
    <location>
        <begin position="67"/>
        <end position="79"/>
    </location>
</feature>
<feature type="compositionally biased region" description="Polar residues" evidence="1">
    <location>
        <begin position="720"/>
        <end position="742"/>
    </location>
</feature>
<feature type="region of interest" description="Disordered" evidence="1">
    <location>
        <begin position="422"/>
        <end position="441"/>
    </location>
</feature>
<dbReference type="Proteomes" id="UP000030752">
    <property type="component" value="Unassembled WGS sequence"/>
</dbReference>
<feature type="region of interest" description="Disordered" evidence="1">
    <location>
        <begin position="534"/>
        <end position="563"/>
    </location>
</feature>
<proteinExistence type="predicted"/>
<gene>
    <name evidence="2" type="ORF">HMPREF1541_02637</name>
</gene>